<comment type="caution">
    <text evidence="1">The sequence shown here is derived from an EMBL/GenBank/DDBJ whole genome shotgun (WGS) entry which is preliminary data.</text>
</comment>
<organism evidence="1 2">
    <name type="scientific">Rhodococcus kronopolitis</name>
    <dbReference type="NCBI Taxonomy" id="1460226"/>
    <lineage>
        <taxon>Bacteria</taxon>
        <taxon>Bacillati</taxon>
        <taxon>Actinomycetota</taxon>
        <taxon>Actinomycetes</taxon>
        <taxon>Mycobacteriales</taxon>
        <taxon>Nocardiaceae</taxon>
        <taxon>Rhodococcus</taxon>
    </lineage>
</organism>
<dbReference type="EMBL" id="JBHSFO010000002">
    <property type="protein sequence ID" value="MFC4602841.1"/>
    <property type="molecule type" value="Genomic_DNA"/>
</dbReference>
<evidence type="ECO:0000313" key="2">
    <source>
        <dbReference type="Proteomes" id="UP001595914"/>
    </source>
</evidence>
<dbReference type="Proteomes" id="UP001595914">
    <property type="component" value="Unassembled WGS sequence"/>
</dbReference>
<sequence>MATSYPNPRPSVPGTVRITDPGDLIASVPALLGFRPGRSLVLICLGFAADAVPGAAPCTVRAVLRSDLPETACGPFDLEPLRRVAQACERERIESVTAVFVDPDDSACARLMHENLLDELRECLDGYGVELEDVYELAALTAGETWRGLRGAGSRGVLPDPGATQVAAARVLAGRVMHGSREELEAHVRPAGGTDRGAMTELLTQARARAAGGSAGRDAGARDRELVERVLVAVARNDSGDEHTADELVEIALALAVPRVRDCLLGLTLTDEADAAERMWLLLARTLPPPDCAQAATMYGFSVYCRGEGPMAGIALVAALEADPRHRLAGLLDRALQRAVHPDVVADLAATGLELAAGIGVAMPPVSGSCAR</sequence>
<keyword evidence="2" id="KW-1185">Reference proteome</keyword>
<reference evidence="2" key="1">
    <citation type="journal article" date="2019" name="Int. J. Syst. Evol. Microbiol.">
        <title>The Global Catalogue of Microorganisms (GCM) 10K type strain sequencing project: providing services to taxonomists for standard genome sequencing and annotation.</title>
        <authorList>
            <consortium name="The Broad Institute Genomics Platform"/>
            <consortium name="The Broad Institute Genome Sequencing Center for Infectious Disease"/>
            <person name="Wu L."/>
            <person name="Ma J."/>
        </authorList>
    </citation>
    <scope>NUCLEOTIDE SEQUENCE [LARGE SCALE GENOMIC DNA]</scope>
    <source>
        <strain evidence="2">CCUG 54520</strain>
    </source>
</reference>
<gene>
    <name evidence="1" type="ORF">ACFO6S_03980</name>
</gene>
<proteinExistence type="predicted"/>
<evidence type="ECO:0000313" key="1">
    <source>
        <dbReference type="EMBL" id="MFC4602841.1"/>
    </source>
</evidence>
<name>A0ABV9FLC6_9NOCA</name>
<accession>A0ABV9FLC6</accession>
<protein>
    <submittedName>
        <fullName evidence="1">DUF4192 domain-containing protein</fullName>
    </submittedName>
</protein>
<dbReference type="InterPro" id="IPR025447">
    <property type="entry name" value="DUF4192"/>
</dbReference>
<dbReference type="RefSeq" id="WP_378414361.1">
    <property type="nucleotide sequence ID" value="NZ_JBHSFO010000002.1"/>
</dbReference>
<dbReference type="Pfam" id="PF13830">
    <property type="entry name" value="DUF4192"/>
    <property type="match status" value="1"/>
</dbReference>